<dbReference type="Proteomes" id="UP000654257">
    <property type="component" value="Unassembled WGS sequence"/>
</dbReference>
<protein>
    <submittedName>
        <fullName evidence="2">Uncharacterized protein</fullName>
    </submittedName>
</protein>
<accession>A0A917CP18</accession>
<gene>
    <name evidence="2" type="ORF">GCM10007304_03170</name>
</gene>
<keyword evidence="1" id="KW-0812">Transmembrane</keyword>
<keyword evidence="1" id="KW-1133">Transmembrane helix</keyword>
<sequence>MFTPVTVALYALTLVAAVWALVKLVGNKPFLLKTASDQWLFRLIVVIEIVVVAQAVIGFAAMFAGDRDIHRLTFSAYLVGLLFIVPVGTWWALGDRSRGGTGVLIVANLTLAAMVLRLTNIWDGYA</sequence>
<comment type="caution">
    <text evidence="2">The sequence shown here is derived from an EMBL/GenBank/DDBJ whole genome shotgun (WGS) entry which is preliminary data.</text>
</comment>
<feature type="transmembrane region" description="Helical" evidence="1">
    <location>
        <begin position="74"/>
        <end position="93"/>
    </location>
</feature>
<evidence type="ECO:0000256" key="1">
    <source>
        <dbReference type="SAM" id="Phobius"/>
    </source>
</evidence>
<dbReference type="AlphaFoldDB" id="A0A917CP18"/>
<reference evidence="2" key="2">
    <citation type="submission" date="2020-09" db="EMBL/GenBank/DDBJ databases">
        <authorList>
            <person name="Sun Q."/>
            <person name="Sedlacek I."/>
        </authorList>
    </citation>
    <scope>NUCLEOTIDE SEQUENCE</scope>
    <source>
        <strain evidence="2">CCM 7905</strain>
    </source>
</reference>
<organism evidence="2 3">
    <name type="scientific">Rhodococcoides trifolii</name>
    <dbReference type="NCBI Taxonomy" id="908250"/>
    <lineage>
        <taxon>Bacteria</taxon>
        <taxon>Bacillati</taxon>
        <taxon>Actinomycetota</taxon>
        <taxon>Actinomycetes</taxon>
        <taxon>Mycobacteriales</taxon>
        <taxon>Nocardiaceae</taxon>
        <taxon>Rhodococcoides</taxon>
    </lineage>
</organism>
<evidence type="ECO:0000313" key="2">
    <source>
        <dbReference type="EMBL" id="GGF92689.1"/>
    </source>
</evidence>
<dbReference type="RefSeq" id="WP_188542956.1">
    <property type="nucleotide sequence ID" value="NZ_BMCU01000001.1"/>
</dbReference>
<proteinExistence type="predicted"/>
<keyword evidence="3" id="KW-1185">Reference proteome</keyword>
<keyword evidence="1" id="KW-0472">Membrane</keyword>
<feature type="transmembrane region" description="Helical" evidence="1">
    <location>
        <begin position="99"/>
        <end position="118"/>
    </location>
</feature>
<reference evidence="2" key="1">
    <citation type="journal article" date="2014" name="Int. J. Syst. Evol. Microbiol.">
        <title>Complete genome sequence of Corynebacterium casei LMG S-19264T (=DSM 44701T), isolated from a smear-ripened cheese.</title>
        <authorList>
            <consortium name="US DOE Joint Genome Institute (JGI-PGF)"/>
            <person name="Walter F."/>
            <person name="Albersmeier A."/>
            <person name="Kalinowski J."/>
            <person name="Ruckert C."/>
        </authorList>
    </citation>
    <scope>NUCLEOTIDE SEQUENCE</scope>
    <source>
        <strain evidence="2">CCM 7905</strain>
    </source>
</reference>
<evidence type="ECO:0000313" key="3">
    <source>
        <dbReference type="Proteomes" id="UP000654257"/>
    </source>
</evidence>
<name>A0A917CP18_9NOCA</name>
<dbReference type="EMBL" id="BMCU01000001">
    <property type="protein sequence ID" value="GGF92689.1"/>
    <property type="molecule type" value="Genomic_DNA"/>
</dbReference>
<feature type="transmembrane region" description="Helical" evidence="1">
    <location>
        <begin position="39"/>
        <end position="62"/>
    </location>
</feature>